<evidence type="ECO:0000256" key="15">
    <source>
        <dbReference type="ARBA" id="ARBA00023239"/>
    </source>
</evidence>
<evidence type="ECO:0000256" key="3">
    <source>
        <dbReference type="ARBA" id="ARBA00009948"/>
    </source>
</evidence>
<comment type="pathway">
    <text evidence="2 19">Metabolic intermediate biosynthesis; chorismate biosynthesis; chorismate from D-erythrose 4-phosphate and phosphoenolpyruvate: step 5/7.</text>
</comment>
<feature type="repeat" description="WD" evidence="20">
    <location>
        <begin position="181"/>
        <end position="222"/>
    </location>
</feature>
<dbReference type="InterPro" id="IPR046346">
    <property type="entry name" value="Aminoacid_DH-like_N_sf"/>
</dbReference>
<comment type="cofactor">
    <cofactor evidence="19">
        <name>Zn(2+)</name>
        <dbReference type="ChEBI" id="CHEBI:29105"/>
    </cofactor>
    <text evidence="19">Binds 2 Zn(2+) ions per subunit.</text>
</comment>
<dbReference type="SUPFAM" id="SSF51569">
    <property type="entry name" value="Aldolase"/>
    <property type="match status" value="1"/>
</dbReference>
<comment type="subunit">
    <text evidence="19">Homodimer.</text>
</comment>
<feature type="binding site" evidence="19">
    <location>
        <position position="657"/>
    </location>
    <ligand>
        <name>7-phospho-2-dehydro-3-deoxy-D-arabino-heptonate</name>
        <dbReference type="ChEBI" id="CHEBI:58394"/>
    </ligand>
</feature>
<dbReference type="CDD" id="cd00502">
    <property type="entry name" value="DHQase_I"/>
    <property type="match status" value="1"/>
</dbReference>
<comment type="similarity">
    <text evidence="3">Belongs to the EPSP synthase family.</text>
</comment>
<dbReference type="HAMAP" id="MF_00109">
    <property type="entry name" value="Shikimate_kinase"/>
    <property type="match status" value="1"/>
</dbReference>
<dbReference type="CDD" id="cd01065">
    <property type="entry name" value="NAD_bind_Shikimate_DH"/>
    <property type="match status" value="1"/>
</dbReference>
<dbReference type="PROSITE" id="PS00885">
    <property type="entry name" value="EPSP_SYNTHASE_2"/>
    <property type="match status" value="1"/>
</dbReference>
<reference evidence="28 29" key="1">
    <citation type="submission" date="2023-09" db="EMBL/GenBank/DDBJ databases">
        <title>Pangenome analysis of Batrachochytrium dendrobatidis and related Chytrids.</title>
        <authorList>
            <person name="Yacoub M.N."/>
            <person name="Stajich J.E."/>
            <person name="James T.Y."/>
        </authorList>
    </citation>
    <scope>NUCLEOTIDE SEQUENCE [LARGE SCALE GENOMIC DNA]</scope>
    <source>
        <strain evidence="28 29">JEL0888</strain>
    </source>
</reference>
<comment type="pathway">
    <text evidence="19">Metabolic intermediate biosynthesis; chorismate biosynthesis; chorismate from D-erythrose 4-phosphate and phosphoenolpyruvate: step 3/7.</text>
</comment>
<comment type="catalytic activity">
    <reaction evidence="18 19">
        <text>shikimate + ATP = 3-phosphoshikimate + ADP + H(+)</text>
        <dbReference type="Rhea" id="RHEA:13121"/>
        <dbReference type="ChEBI" id="CHEBI:15378"/>
        <dbReference type="ChEBI" id="CHEBI:30616"/>
        <dbReference type="ChEBI" id="CHEBI:36208"/>
        <dbReference type="ChEBI" id="CHEBI:145989"/>
        <dbReference type="ChEBI" id="CHEBI:456216"/>
        <dbReference type="EC" id="2.7.1.71"/>
    </reaction>
</comment>
<feature type="binding site" evidence="19">
    <location>
        <position position="614"/>
    </location>
    <ligand>
        <name>NAD(+)</name>
        <dbReference type="ChEBI" id="CHEBI:57540"/>
    </ligand>
</feature>
<dbReference type="EC" id="4.2.1.10" evidence="19"/>
<dbReference type="SMART" id="SM00320">
    <property type="entry name" value="WD40"/>
    <property type="match status" value="6"/>
</dbReference>
<evidence type="ECO:0000256" key="4">
    <source>
        <dbReference type="ARBA" id="ARBA00022490"/>
    </source>
</evidence>
<feature type="binding site" evidence="19">
    <location>
        <begin position="1384"/>
        <end position="1391"/>
    </location>
    <ligand>
        <name>ATP</name>
        <dbReference type="ChEBI" id="CHEBI:30616"/>
    </ligand>
</feature>
<feature type="binding site" evidence="19">
    <location>
        <begin position="674"/>
        <end position="677"/>
    </location>
    <ligand>
        <name>NAD(+)</name>
        <dbReference type="ChEBI" id="CHEBI:57540"/>
    </ligand>
</feature>
<keyword evidence="10 19" id="KW-0862">Zinc</keyword>
<feature type="active site" description="Proton acceptor; for 3-dehydroquinate synthase activity" evidence="19">
    <location>
        <position position="766"/>
    </location>
</feature>
<dbReference type="InterPro" id="IPR015943">
    <property type="entry name" value="WD40/YVTN_repeat-like_dom_sf"/>
</dbReference>
<comment type="subcellular location">
    <subcellularLocation>
        <location evidence="19">Cytoplasm</location>
    </subcellularLocation>
</comment>
<dbReference type="InterPro" id="IPR008289">
    <property type="entry name" value="Pentafunct_AroM"/>
</dbReference>
<comment type="function">
    <text evidence="19">The AROM polypeptide catalyzes 5 consecutive enzymatic reactions in prechorismate polyaromatic amino acid biosynthesis.</text>
</comment>
<evidence type="ECO:0000256" key="8">
    <source>
        <dbReference type="ARBA" id="ARBA00022741"/>
    </source>
</evidence>
<dbReference type="InterPro" id="IPR036322">
    <property type="entry name" value="WD40_repeat_dom_sf"/>
</dbReference>
<dbReference type="Gene3D" id="3.65.10.10">
    <property type="entry name" value="Enolpyruvate transferase domain"/>
    <property type="match status" value="2"/>
</dbReference>
<dbReference type="HAMAP" id="MF_00110">
    <property type="entry name" value="DHQ_synthase"/>
    <property type="match status" value="1"/>
</dbReference>
<keyword evidence="4 19" id="KW-0963">Cytoplasm</keyword>
<dbReference type="InterPro" id="IPR036968">
    <property type="entry name" value="Enolpyruvate_Tfrase_sf"/>
</dbReference>
<feature type="active site" description="For EPSP synthase activity" evidence="19">
    <location>
        <position position="1326"/>
    </location>
</feature>
<keyword evidence="16 19" id="KW-0511">Multifunctional enzyme</keyword>
<evidence type="ECO:0000256" key="5">
    <source>
        <dbReference type="ARBA" id="ARBA00022605"/>
    </source>
</evidence>
<dbReference type="InterPro" id="IPR031322">
    <property type="entry name" value="Shikimate/glucono_kinase"/>
</dbReference>
<feature type="domain" description="Transcription factor spt8 beta-propeller" evidence="26">
    <location>
        <begin position="441"/>
        <end position="492"/>
    </location>
</feature>
<dbReference type="Gene3D" id="3.40.50.10860">
    <property type="entry name" value="Leucine Dehydrogenase, chain A, domain 1"/>
    <property type="match status" value="1"/>
</dbReference>
<feature type="binding site" evidence="19">
    <location>
        <position position="689"/>
    </location>
    <ligand>
        <name>Zn(2+)</name>
        <dbReference type="ChEBI" id="CHEBI:29105"/>
        <note>catalytic</note>
    </ligand>
</feature>
<keyword evidence="15 19" id="KW-0456">Lyase</keyword>
<evidence type="ECO:0000259" key="25">
    <source>
        <dbReference type="Pfam" id="PF18317"/>
    </source>
</evidence>
<keyword evidence="6 19" id="KW-0808">Transferase</keyword>
<evidence type="ECO:0000256" key="21">
    <source>
        <dbReference type="SAM" id="MobiDB-lite"/>
    </source>
</evidence>
<protein>
    <recommendedName>
        <fullName evidence="19">Pentafunctional AROM polypeptide</fullName>
    </recommendedName>
    <domain>
        <recommendedName>
            <fullName evidence="19">3-dehydroquinate synthase</fullName>
            <shortName evidence="19">DHQS</shortName>
            <ecNumber evidence="19">4.2.3.4</ecNumber>
        </recommendedName>
    </domain>
    <domain>
        <recommendedName>
            <fullName evidence="19">3-phosphoshikimate 1-carboxyvinyltransferase</fullName>
            <ecNumber evidence="19">2.5.1.19</ecNumber>
        </recommendedName>
        <alternativeName>
            <fullName evidence="19">5-enolpyruvylshikimate-3-phosphate synthase</fullName>
            <shortName evidence="19">EPSP synthase</shortName>
            <shortName evidence="19">EPSPS</shortName>
        </alternativeName>
    </domain>
    <domain>
        <recommendedName>
            <fullName evidence="19">Shikimate kinase</fullName>
            <shortName evidence="19">SK</shortName>
            <ecNumber evidence="19">2.7.1.71</ecNumber>
        </recommendedName>
    </domain>
    <domain>
        <recommendedName>
            <fullName evidence="19">3-dehydroquinate dehydratase</fullName>
            <shortName evidence="19">3-dehydroquinase</shortName>
            <ecNumber evidence="19">4.2.1.10</ecNumber>
        </recommendedName>
    </domain>
    <domain>
        <recommendedName>
            <fullName evidence="19">Shikimate dehydrogenase</fullName>
            <ecNumber evidence="19">1.1.1.25</ecNumber>
        </recommendedName>
    </domain>
</protein>
<keyword evidence="20" id="KW-0853">WD repeat</keyword>
<comment type="similarity">
    <text evidence="19">In the 2nd section; belongs to the EPSP synthase family.</text>
</comment>
<feature type="domain" description="3-dehydroquinate synthase C-terminal" evidence="27">
    <location>
        <begin position="686"/>
        <end position="849"/>
    </location>
</feature>
<feature type="active site" description="Proton acceptor; for 3-dehydroquinate dehydratase activity" evidence="19">
    <location>
        <position position="1697"/>
    </location>
</feature>
<comment type="pathway">
    <text evidence="1 19">Metabolic intermediate biosynthesis; chorismate biosynthesis; chorismate from D-erythrose 4-phosphate and phosphoenolpyruvate: step 6/7.</text>
</comment>
<evidence type="ECO:0000256" key="11">
    <source>
        <dbReference type="ARBA" id="ARBA00022840"/>
    </source>
</evidence>
<comment type="pathway">
    <text evidence="19">Metabolic intermediate biosynthesis; chorismate biosynthesis; chorismate from D-erythrose 4-phosphate and phosphoenolpyruvate: step 4/7.</text>
</comment>
<evidence type="ECO:0000259" key="23">
    <source>
        <dbReference type="Pfam" id="PF01761"/>
    </source>
</evidence>
<dbReference type="Gene3D" id="1.20.1090.10">
    <property type="entry name" value="Dehydroquinate synthase-like - alpha domain"/>
    <property type="match status" value="1"/>
</dbReference>
<dbReference type="PANTHER" id="PTHR21090:SF5">
    <property type="entry name" value="PENTAFUNCTIONAL AROM POLYPEPTIDE"/>
    <property type="match status" value="1"/>
</dbReference>
<keyword evidence="5 19" id="KW-0028">Amino-acid biosynthesis</keyword>
<feature type="region of interest" description="Shikimate dehydrogenase" evidence="19">
    <location>
        <begin position="1835"/>
        <end position="2121"/>
    </location>
</feature>
<feature type="binding site" evidence="19">
    <location>
        <position position="647"/>
    </location>
    <ligand>
        <name>7-phospho-2-dehydro-3-deoxy-D-arabino-heptonate</name>
        <dbReference type="ChEBI" id="CHEBI:58394"/>
    </ligand>
</feature>
<dbReference type="EC" id="2.5.1.19" evidence="19"/>
<dbReference type="InterPro" id="IPR027417">
    <property type="entry name" value="P-loop_NTPase"/>
</dbReference>
<feature type="domain" description="SDH C-terminal" evidence="25">
    <location>
        <begin position="2088"/>
        <end position="2118"/>
    </location>
</feature>
<evidence type="ECO:0000256" key="2">
    <source>
        <dbReference type="ARBA" id="ARBA00004842"/>
    </source>
</evidence>
<comment type="pathway">
    <text evidence="19">Metabolic intermediate biosynthesis; chorismate biosynthesis; chorismate from D-erythrose 4-phosphate and phosphoenolpyruvate: step 2/7.</text>
</comment>
<dbReference type="SUPFAM" id="SSF56796">
    <property type="entry name" value="Dehydroquinate synthase-like"/>
    <property type="match status" value="1"/>
</dbReference>
<dbReference type="InterPro" id="IPR000623">
    <property type="entry name" value="Shikimate_kinase/TSH1"/>
</dbReference>
<dbReference type="Pfam" id="PF01202">
    <property type="entry name" value="SKI"/>
    <property type="match status" value="1"/>
</dbReference>
<dbReference type="PROSITE" id="PS50082">
    <property type="entry name" value="WD_REPEATS_2"/>
    <property type="match status" value="1"/>
</dbReference>
<keyword evidence="7 19" id="KW-0479">Metal-binding</keyword>
<feature type="domain" description="Enolpyruvate transferase" evidence="22">
    <location>
        <begin position="894"/>
        <end position="1338"/>
    </location>
</feature>
<evidence type="ECO:0000256" key="17">
    <source>
        <dbReference type="ARBA" id="ARBA00044633"/>
    </source>
</evidence>
<feature type="active site" description="Schiff-base intermediate with substrate; for 3-dehydroquinate dehydratase activity" evidence="19">
    <location>
        <position position="1750"/>
    </location>
</feature>
<feature type="binding site" evidence="19">
    <location>
        <position position="625"/>
    </location>
    <ligand>
        <name>7-phospho-2-dehydro-3-deoxy-D-arabino-heptonate</name>
        <dbReference type="ChEBI" id="CHEBI:58394"/>
    </ligand>
</feature>
<evidence type="ECO:0000259" key="22">
    <source>
        <dbReference type="Pfam" id="PF00275"/>
    </source>
</evidence>
<accession>A0ABR4N9K6</accession>
<dbReference type="SUPFAM" id="SSF55205">
    <property type="entry name" value="EPT/RTPC-like"/>
    <property type="match status" value="1"/>
</dbReference>
<dbReference type="EC" id="2.7.1.71" evidence="19"/>
<dbReference type="InterPro" id="IPR041121">
    <property type="entry name" value="SDH_C"/>
</dbReference>
<comment type="similarity">
    <text evidence="19">In the 3rd section; belongs to the shikimate kinase family.</text>
</comment>
<evidence type="ECO:0000256" key="13">
    <source>
        <dbReference type="ARBA" id="ARBA00023002"/>
    </source>
</evidence>
<dbReference type="EC" id="1.1.1.25" evidence="19"/>
<feature type="binding site" evidence="19">
    <location>
        <position position="741"/>
    </location>
    <ligand>
        <name>7-phospho-2-dehydro-3-deoxy-D-arabino-heptonate</name>
        <dbReference type="ChEBI" id="CHEBI:58394"/>
    </ligand>
</feature>
<dbReference type="Pfam" id="PF23798">
    <property type="entry name" value="Beta-prop_SPT8"/>
    <property type="match status" value="3"/>
</dbReference>
<dbReference type="PROSITE" id="PS00104">
    <property type="entry name" value="EPSP_SYNTHASE_1"/>
    <property type="match status" value="1"/>
</dbReference>
<dbReference type="InterPro" id="IPR030960">
    <property type="entry name" value="DHQS/DOIS_N"/>
</dbReference>
<keyword evidence="9 19" id="KW-0418">Kinase</keyword>
<dbReference type="EMBL" id="JADGIZ020000018">
    <property type="protein sequence ID" value="KAL2916141.1"/>
    <property type="molecule type" value="Genomic_DNA"/>
</dbReference>
<feature type="binding site" evidence="19">
    <location>
        <position position="847"/>
    </location>
    <ligand>
        <name>7-phospho-2-dehydro-3-deoxy-D-arabino-heptonate</name>
        <dbReference type="ChEBI" id="CHEBI:58394"/>
    </ligand>
</feature>
<evidence type="ECO:0000256" key="1">
    <source>
        <dbReference type="ARBA" id="ARBA00004811"/>
    </source>
</evidence>
<keyword evidence="29" id="KW-1185">Reference proteome</keyword>
<dbReference type="Gene3D" id="3.40.50.1970">
    <property type="match status" value="1"/>
</dbReference>
<feature type="domain" description="Transcription factor spt8 beta-propeller" evidence="26">
    <location>
        <begin position="250"/>
        <end position="361"/>
    </location>
</feature>
<feature type="binding site" evidence="19">
    <location>
        <position position="778"/>
    </location>
    <ligand>
        <name>Zn(2+)</name>
        <dbReference type="ChEBI" id="CHEBI:29105"/>
        <note>catalytic</note>
    </ligand>
</feature>
<feature type="binding site" evidence="19">
    <location>
        <begin position="578"/>
        <end position="581"/>
    </location>
    <ligand>
        <name>NAD(+)</name>
        <dbReference type="ChEBI" id="CHEBI:57540"/>
    </ligand>
</feature>
<dbReference type="PRINTS" id="PR01100">
    <property type="entry name" value="SHIKIMTKNASE"/>
</dbReference>
<dbReference type="Gene3D" id="3.40.50.300">
    <property type="entry name" value="P-loop containing nucleotide triphosphate hydrolases"/>
    <property type="match status" value="1"/>
</dbReference>
<feature type="binding site" evidence="19">
    <location>
        <begin position="634"/>
        <end position="635"/>
    </location>
    <ligand>
        <name>NAD(+)</name>
        <dbReference type="ChEBI" id="CHEBI:57540"/>
    </ligand>
</feature>
<dbReference type="InterPro" id="IPR013792">
    <property type="entry name" value="RNA3'P_cycl/enolpyr_Trfase_a/b"/>
</dbReference>
<dbReference type="Pfam" id="PF01761">
    <property type="entry name" value="DHQ_synthase"/>
    <property type="match status" value="1"/>
</dbReference>
<comment type="catalytic activity">
    <reaction evidence="19">
        <text>7-phospho-2-dehydro-3-deoxy-D-arabino-heptonate = 3-dehydroquinate + phosphate</text>
        <dbReference type="Rhea" id="RHEA:21968"/>
        <dbReference type="ChEBI" id="CHEBI:32364"/>
        <dbReference type="ChEBI" id="CHEBI:43474"/>
        <dbReference type="ChEBI" id="CHEBI:58394"/>
        <dbReference type="EC" id="4.2.3.4"/>
    </reaction>
</comment>
<feature type="binding site" evidence="19">
    <location>
        <position position="656"/>
    </location>
    <ligand>
        <name>NAD(+)</name>
        <dbReference type="ChEBI" id="CHEBI:57540"/>
    </ligand>
</feature>
<dbReference type="InterPro" id="IPR057544">
    <property type="entry name" value="Beta-prop_SPT8"/>
</dbReference>
<dbReference type="Gene3D" id="3.20.20.70">
    <property type="entry name" value="Aldolase class I"/>
    <property type="match status" value="1"/>
</dbReference>
<dbReference type="InterPro" id="IPR001381">
    <property type="entry name" value="DHquinase_I"/>
</dbReference>
<feature type="domain" description="3-dehydroquinate synthase N-terminal" evidence="23">
    <location>
        <begin position="572"/>
        <end position="684"/>
    </location>
</feature>
<evidence type="ECO:0000259" key="27">
    <source>
        <dbReference type="Pfam" id="PF24621"/>
    </source>
</evidence>
<feature type="active site" description="Proton acceptor; for 3-dehydroquinate synthase activity" evidence="19">
    <location>
        <position position="751"/>
    </location>
</feature>
<comment type="catalytic activity">
    <reaction evidence="19">
        <text>shikimate + NADP(+) = 3-dehydroshikimate + NADPH + H(+)</text>
        <dbReference type="Rhea" id="RHEA:17737"/>
        <dbReference type="ChEBI" id="CHEBI:15378"/>
        <dbReference type="ChEBI" id="CHEBI:16630"/>
        <dbReference type="ChEBI" id="CHEBI:36208"/>
        <dbReference type="ChEBI" id="CHEBI:57783"/>
        <dbReference type="ChEBI" id="CHEBI:58349"/>
        <dbReference type="EC" id="1.1.1.25"/>
    </reaction>
</comment>
<dbReference type="Gene3D" id="3.40.50.720">
    <property type="entry name" value="NAD(P)-binding Rossmann-like Domain"/>
    <property type="match status" value="1"/>
</dbReference>
<evidence type="ECO:0000256" key="10">
    <source>
        <dbReference type="ARBA" id="ARBA00022833"/>
    </source>
</evidence>
<dbReference type="PROSITE" id="PS50294">
    <property type="entry name" value="WD_REPEATS_REGION"/>
    <property type="match status" value="1"/>
</dbReference>
<gene>
    <name evidence="28" type="primary">ARO1</name>
    <name evidence="28" type="ORF">HK105_204232</name>
</gene>
<dbReference type="Proteomes" id="UP001527925">
    <property type="component" value="Unassembled WGS sequence"/>
</dbReference>
<feature type="binding site" evidence="19">
    <location>
        <position position="778"/>
    </location>
    <ligand>
        <name>7-phospho-2-dehydro-3-deoxy-D-arabino-heptonate</name>
        <dbReference type="ChEBI" id="CHEBI:58394"/>
    </ligand>
</feature>
<evidence type="ECO:0000256" key="19">
    <source>
        <dbReference type="HAMAP-Rule" id="MF_03143"/>
    </source>
</evidence>
<evidence type="ECO:0000256" key="18">
    <source>
        <dbReference type="ARBA" id="ARBA00048567"/>
    </source>
</evidence>
<dbReference type="SUPFAM" id="SSF52540">
    <property type="entry name" value="P-loop containing nucleoside triphosphate hydrolases"/>
    <property type="match status" value="1"/>
</dbReference>
<dbReference type="Pfam" id="PF01487">
    <property type="entry name" value="DHquinase_I"/>
    <property type="match status" value="2"/>
</dbReference>
<dbReference type="Pfam" id="PF08501">
    <property type="entry name" value="Shikimate_dh_N"/>
    <property type="match status" value="1"/>
</dbReference>
<feature type="binding site" evidence="19">
    <location>
        <position position="685"/>
    </location>
    <ligand>
        <name>NAD(+)</name>
        <dbReference type="ChEBI" id="CHEBI:57540"/>
    </ligand>
</feature>
<feature type="region of interest" description="Disordered" evidence="21">
    <location>
        <begin position="404"/>
        <end position="431"/>
    </location>
</feature>
<dbReference type="InterPro" id="IPR056179">
    <property type="entry name" value="DHQS_C"/>
</dbReference>
<comment type="similarity">
    <text evidence="19">In the 4th section; belongs to the type-I 3-dehydroquinase family.</text>
</comment>
<dbReference type="InterPro" id="IPR006264">
    <property type="entry name" value="EPSP_synthase"/>
</dbReference>
<feature type="domain" description="Transcription factor spt8 beta-propeller" evidence="26">
    <location>
        <begin position="54"/>
        <end position="245"/>
    </location>
</feature>
<dbReference type="InterPro" id="IPR001680">
    <property type="entry name" value="WD40_rpt"/>
</dbReference>
<comment type="catalytic activity">
    <reaction evidence="19">
        <text>3-dehydroquinate = 3-dehydroshikimate + H2O</text>
        <dbReference type="Rhea" id="RHEA:21096"/>
        <dbReference type="ChEBI" id="CHEBI:15377"/>
        <dbReference type="ChEBI" id="CHEBI:16630"/>
        <dbReference type="ChEBI" id="CHEBI:32364"/>
        <dbReference type="EC" id="4.2.1.10"/>
    </reaction>
</comment>
<dbReference type="InterPro" id="IPR016037">
    <property type="entry name" value="DHQ_synth_AroB"/>
</dbReference>
<dbReference type="CDD" id="cd01556">
    <property type="entry name" value="EPSP_synthase"/>
    <property type="match status" value="1"/>
</dbReference>
<sequence length="2121" mass="225941">MPAEVDDVWAGGSAADAVGDDDMDEDVDSYILEPSGVADDGQPRGVTAATCSAYEMLPVALAIHPPVGVNCLAATRDFRWVFTGAEDGFIRKFDMLATMNGETMLTQTQRHGMVDTVQKSALLISAWENESKPTGGGPGRVSPVYSMDVHSEGVWCLTGVDGGGVNLWTVRHDEGTCAHVFDAHTNTVSVIRIGGSEHTFLTGSWDKTVKLWSLDTGRMLNEFRGPSSQITSAAFQPVPARMEVQGQATDDGLVLVTSFDGTIWVFDSRVPGGLVKKLPSSLSSAPPWTLSACWSNDGSRIYCGRRNGSVDEFDFAEGTLIKSIKLPLDSGPVSLVQCMPNGRHLLCASNDNIRLWDLQHEPEAAPTTPADNVGLDQPMAETEAAAEGADARFPSFADDFMDHDPFGHVLRAQPQPSAHAASERPERKSRSLSKLIALNEQDLQMPFTIVPGHHGGMVSAMVADEAGRIAVCASGNRGWEGQSTHACLVYTVSPQVNLNVMVQRVSILGTDSIVVGSGLAQHIADEVLAAVPASSYVVVTDENVARLHLEPLLAALRSALAARSSPARVLSVVIPAGEVHKTRETKAAIEDWLLAQSCTRDSCLLALGGGVLGDLVGFVAATFMRGVPVVQIPTTLLAMVDSSVGGKTAIDTPHGKNLVGAFHQPRRIFIDILYLATLPRREFVNGLAEVIKTAAIWDESDFEMLENYPDKILGLVGSRAGQDPESVELLVKLILGSVRVKAHVVTVDEKETGLRGLLNFGHSVGHAIEAILFPQLLHGECVAIGMVKEAEMARFLGHLNNVSVGRLVRCLQAYGLPVSVDDKLVRARAPGKHCPVDRLLDIMRVDKKNQGDKKRIVLLSAIGKTLEPRASFVADDVIRKILSPAVRVSAPSGTVDVSLAVPGSKSISNRALVMAALGSGTCRLHGLLHSDDVQVMLDALQKLVGITYAWENNGETLVITGGGGKLRSPSSEIYLGNAGTASRFLTTVCTLIREVQSPDLAQPPCAVLTGNARMKQRPIGPLVEALRSNNCSITYLESQGCLPIAIKPSKVGLAGGHIRLSASVSSQYVSSILISAPYAASPVTLDLTGDAVVSQPYIDMTIAMMKSFGIHVERVPGTNKYNIPQGVYTNPAEYLVEADASSATYPLAFAAITGSRVRVTNIGSNSLQGDAEFAIKVLREMGCDVHQTESTTTVQGPAVLKPIPSIDMEPMTDAFMTATVLAAIARNPGDADGNTTRITGIANQRVKECDRIAAMVEQLAFFGVSASELPDGIQIHGIDRAHLKHSAPARGVKCYDDHRIAMSFSVLACAVAPQHKDGVIITEKKCVEKTWPSWWDTLENTLGVELAGVDLQPPGHAAPSGSNAAVAAHPTVDSLDPASIVIVGMRGAGKTHMGRAAARLLRREFIDMDVYFEKTIGTTIADIIATKGWDEFRRLEMQCLSEVLAAHPTGAVIATGGGIVETESAREAIKSWKGLVIHLRRNMDDVEAYLGIDRTRPSFGEDIRAVFARREPWYKQCAPHAEFVVPSKPKSAEAAGQHWARVEKALERFLRFKLSRTPHAMPHAAARIDSPAAPLSFFVSLTYPNVASAASFLSKITEGAAAIELRADLLESTDTAFVGEQVALLRTLSPLPIVFTVRTVSQGGRFPDDRFDDMLALLECGVRWGCEYIDVELTRPFERFDKLLRSKGNALIIGSYHDCRGAAVWKDTAVVQGTVHIAAGGVAGPAVSAAPVVRMRQVYQDMYPHADIIKLIGVAHALSDNFDVFEFQRTVAATLGVPPKPLIALLMGSLGQLSRALNTFMTPVTHAAIPTPAAPGQLSIAQIHALRASMGLLPARKFYLFGSPISASMSPMLHNTGFEALGLPHRYGLAETDKWERVRDMIAADGAAFGGASVTIPLKVDVLQHGVATHVSEAARAIGAINTLYARQDGSIAGDNTDWIGIRRSIETRLAAADLVARPIVGVVLGAGGTARAACYALKQLPGVRAVRVWNRTHAKAVSLASEFGCAAVESLAATLAAEPGADGAVFAVVGTVPAGAQDSMDLAGAFAATAGAGGVVVEMAYRPRETRLLSAAAAASTPASPWLRVEGIDVLIEQGLEQFSIWTGLPPPAATMSAAVLSHY</sequence>
<evidence type="ECO:0000313" key="28">
    <source>
        <dbReference type="EMBL" id="KAL2916141.1"/>
    </source>
</evidence>
<dbReference type="Pfam" id="PF18317">
    <property type="entry name" value="SDH_C"/>
    <property type="match status" value="1"/>
</dbReference>
<dbReference type="NCBIfam" id="TIGR01357">
    <property type="entry name" value="aroB"/>
    <property type="match status" value="1"/>
</dbReference>
<keyword evidence="8 19" id="KW-0547">Nucleotide-binding</keyword>
<evidence type="ECO:0000256" key="14">
    <source>
        <dbReference type="ARBA" id="ARBA00023141"/>
    </source>
</evidence>
<feature type="region of interest" description="3-dehydroquinate synthase" evidence="19">
    <location>
        <begin position="1"/>
        <end position="875"/>
    </location>
</feature>
<feature type="binding site" evidence="19">
    <location>
        <position position="762"/>
    </location>
    <ligand>
        <name>7-phospho-2-dehydro-3-deoxy-D-arabino-heptonate</name>
        <dbReference type="ChEBI" id="CHEBI:58394"/>
    </ligand>
</feature>
<dbReference type="InterPro" id="IPR036291">
    <property type="entry name" value="NAD(P)-bd_dom_sf"/>
</dbReference>
<evidence type="ECO:0000259" key="24">
    <source>
        <dbReference type="Pfam" id="PF08501"/>
    </source>
</evidence>
<dbReference type="SUPFAM" id="SSF50978">
    <property type="entry name" value="WD40 repeat-like"/>
    <property type="match status" value="1"/>
</dbReference>
<proteinExistence type="inferred from homology"/>
<dbReference type="NCBIfam" id="TIGR01356">
    <property type="entry name" value="aroA"/>
    <property type="match status" value="1"/>
</dbReference>
<comment type="similarity">
    <text evidence="19">In the C-terminal section; belongs to the shikimate dehydrogenase family.</text>
</comment>
<evidence type="ECO:0000256" key="12">
    <source>
        <dbReference type="ARBA" id="ARBA00022857"/>
    </source>
</evidence>
<evidence type="ECO:0000259" key="26">
    <source>
        <dbReference type="Pfam" id="PF23798"/>
    </source>
</evidence>
<dbReference type="Pfam" id="PF24621">
    <property type="entry name" value="DHQS_C"/>
    <property type="match status" value="1"/>
</dbReference>
<dbReference type="HAMAP" id="MF_00210">
    <property type="entry name" value="EPSP_synth"/>
    <property type="match status" value="1"/>
</dbReference>
<dbReference type="SUPFAM" id="SSF53223">
    <property type="entry name" value="Aminoacid dehydrogenase-like, N-terminal domain"/>
    <property type="match status" value="1"/>
</dbReference>
<dbReference type="InterPro" id="IPR018508">
    <property type="entry name" value="3-dehydroquinate_DH_AS"/>
</dbReference>
<keyword evidence="11 19" id="KW-0067">ATP-binding</keyword>
<keyword evidence="12 19" id="KW-0521">NADP</keyword>
<dbReference type="InterPro" id="IPR023193">
    <property type="entry name" value="EPSP_synthase_CS"/>
</dbReference>
<comment type="caution">
    <text evidence="28">The sequence shown here is derived from an EMBL/GenBank/DDBJ whole genome shotgun (WGS) entry which is preliminary data.</text>
</comment>
<dbReference type="Pfam" id="PF00275">
    <property type="entry name" value="EPSP_synthase"/>
    <property type="match status" value="1"/>
</dbReference>
<dbReference type="EC" id="4.2.3.4" evidence="19"/>
<organism evidence="28 29">
    <name type="scientific">Polyrhizophydium stewartii</name>
    <dbReference type="NCBI Taxonomy" id="2732419"/>
    <lineage>
        <taxon>Eukaryota</taxon>
        <taxon>Fungi</taxon>
        <taxon>Fungi incertae sedis</taxon>
        <taxon>Chytridiomycota</taxon>
        <taxon>Chytridiomycota incertae sedis</taxon>
        <taxon>Chytridiomycetes</taxon>
        <taxon>Rhizophydiales</taxon>
        <taxon>Rhizophydiales incertae sedis</taxon>
        <taxon>Polyrhizophydium</taxon>
    </lineage>
</organism>
<feature type="binding site" evidence="19">
    <location>
        <begin position="609"/>
        <end position="611"/>
    </location>
    <ligand>
        <name>NAD(+)</name>
        <dbReference type="ChEBI" id="CHEBI:57540"/>
    </ligand>
</feature>
<dbReference type="CDD" id="cd00464">
    <property type="entry name" value="SK"/>
    <property type="match status" value="1"/>
</dbReference>
<comment type="similarity">
    <text evidence="19">In the N-terminal section; belongs to the sugar phosphate cyclases superfamily. Dehydroquinate synthase family.</text>
</comment>
<feature type="binding site" evidence="19">
    <location>
        <position position="641"/>
    </location>
    <ligand>
        <name>7-phospho-2-dehydro-3-deoxy-D-arabino-heptonate</name>
        <dbReference type="ChEBI" id="CHEBI:58394"/>
    </ligand>
</feature>
<dbReference type="CDD" id="cd08195">
    <property type="entry name" value="DHQS"/>
    <property type="match status" value="1"/>
</dbReference>
<dbReference type="PROSITE" id="PS01128">
    <property type="entry name" value="SHIKIMATE_KINASE"/>
    <property type="match status" value="1"/>
</dbReference>
<evidence type="ECO:0000256" key="9">
    <source>
        <dbReference type="ARBA" id="ARBA00022777"/>
    </source>
</evidence>
<dbReference type="InterPro" id="IPR023000">
    <property type="entry name" value="Shikimate_kinase_CS"/>
</dbReference>
<feature type="binding site" evidence="19">
    <location>
        <begin position="689"/>
        <end position="692"/>
    </location>
    <ligand>
        <name>7-phospho-2-dehydro-3-deoxy-D-arabino-heptonate</name>
        <dbReference type="ChEBI" id="CHEBI:58394"/>
    </ligand>
</feature>
<keyword evidence="14 19" id="KW-0057">Aromatic amino acid biosynthesis</keyword>
<evidence type="ECO:0000256" key="20">
    <source>
        <dbReference type="PROSITE-ProRule" id="PRU00221"/>
    </source>
</evidence>
<dbReference type="HAMAP" id="MF_03143">
    <property type="entry name" value="Pentafunct_AroM"/>
    <property type="match status" value="1"/>
</dbReference>
<dbReference type="PANTHER" id="PTHR21090">
    <property type="entry name" value="AROM/DEHYDROQUINATE SYNTHASE"/>
    <property type="match status" value="1"/>
</dbReference>
<keyword evidence="13 19" id="KW-0560">Oxidoreductase</keyword>
<dbReference type="Gene3D" id="2.130.10.10">
    <property type="entry name" value="YVTN repeat-like/Quinoprotein amine dehydrogenase"/>
    <property type="match status" value="2"/>
</dbReference>
<comment type="catalytic activity">
    <reaction evidence="17">
        <text>3-phosphoshikimate + phosphoenolpyruvate = 5-O-(1-carboxyvinyl)-3-phosphoshikimate + phosphate</text>
        <dbReference type="Rhea" id="RHEA:21256"/>
        <dbReference type="ChEBI" id="CHEBI:43474"/>
        <dbReference type="ChEBI" id="CHEBI:57701"/>
        <dbReference type="ChEBI" id="CHEBI:58702"/>
        <dbReference type="ChEBI" id="CHEBI:145989"/>
        <dbReference type="EC" id="2.5.1.19"/>
    </reaction>
    <physiologicalReaction direction="left-to-right" evidence="17">
        <dbReference type="Rhea" id="RHEA:21257"/>
    </physiologicalReaction>
</comment>
<feature type="binding site" evidence="19">
    <location>
        <position position="762"/>
    </location>
    <ligand>
        <name>Zn(2+)</name>
        <dbReference type="ChEBI" id="CHEBI:29105"/>
        <note>catalytic</note>
    </ligand>
</feature>
<evidence type="ECO:0000313" key="29">
    <source>
        <dbReference type="Proteomes" id="UP001527925"/>
    </source>
</evidence>
<feature type="domain" description="Shikimate dehydrogenase substrate binding N-terminal" evidence="24">
    <location>
        <begin position="1840"/>
        <end position="1924"/>
    </location>
</feature>
<comment type="caution">
    <text evidence="19">Lacks conserved residue(s) required for the propagation of feature annotation.</text>
</comment>
<dbReference type="InterPro" id="IPR013708">
    <property type="entry name" value="Shikimate_DH-bd_N"/>
</dbReference>
<name>A0ABR4N9K6_9FUNG</name>
<dbReference type="InterPro" id="IPR013785">
    <property type="entry name" value="Aldolase_TIM"/>
</dbReference>
<evidence type="ECO:0000256" key="16">
    <source>
        <dbReference type="ARBA" id="ARBA00023268"/>
    </source>
</evidence>
<evidence type="ECO:0000256" key="6">
    <source>
        <dbReference type="ARBA" id="ARBA00022679"/>
    </source>
</evidence>
<dbReference type="SUPFAM" id="SSF51735">
    <property type="entry name" value="NAD(P)-binding Rossmann-fold domains"/>
    <property type="match status" value="1"/>
</dbReference>
<dbReference type="InterPro" id="IPR001986">
    <property type="entry name" value="Enolpyruvate_Tfrase_dom"/>
</dbReference>
<dbReference type="PROSITE" id="PS01028">
    <property type="entry name" value="DEHYDROQUINASE_I"/>
    <property type="match status" value="1"/>
</dbReference>
<evidence type="ECO:0000256" key="7">
    <source>
        <dbReference type="ARBA" id="ARBA00022723"/>
    </source>
</evidence>